<name>A0A2J0YXL9_RHIML</name>
<evidence type="ECO:0000256" key="1">
    <source>
        <dbReference type="SAM" id="Phobius"/>
    </source>
</evidence>
<keyword evidence="1" id="KW-0472">Membrane</keyword>
<gene>
    <name evidence="2" type="ORF">CEJ86_23260</name>
</gene>
<reference evidence="2 3" key="1">
    <citation type="submission" date="2017-06" db="EMBL/GenBank/DDBJ databases">
        <title>Ensifer strains isolated from leguminous trees and herbs display diverse denitrification phenotypes with some acting as strong N2O sinks.</title>
        <authorList>
            <person name="Woliy K."/>
            <person name="Mania D."/>
            <person name="Bakken L.R."/>
            <person name="Frostegard A."/>
        </authorList>
    </citation>
    <scope>NUCLEOTIDE SEQUENCE [LARGE SCALE GENOMIC DNA]</scope>
    <source>
        <strain evidence="2 3">AC50a</strain>
    </source>
</reference>
<dbReference type="AlphaFoldDB" id="A0A2J0YXL9"/>
<dbReference type="EMBL" id="NJGD01000012">
    <property type="protein sequence ID" value="PJR13021.1"/>
    <property type="molecule type" value="Genomic_DNA"/>
</dbReference>
<evidence type="ECO:0000313" key="3">
    <source>
        <dbReference type="Proteomes" id="UP000231987"/>
    </source>
</evidence>
<proteinExistence type="predicted"/>
<keyword evidence="1" id="KW-1133">Transmembrane helix</keyword>
<dbReference type="Proteomes" id="UP000231987">
    <property type="component" value="Unassembled WGS sequence"/>
</dbReference>
<protein>
    <submittedName>
        <fullName evidence="2">Uncharacterized protein</fullName>
    </submittedName>
</protein>
<feature type="transmembrane region" description="Helical" evidence="1">
    <location>
        <begin position="85"/>
        <end position="106"/>
    </location>
</feature>
<comment type="caution">
    <text evidence="2">The sequence shown here is derived from an EMBL/GenBank/DDBJ whole genome shotgun (WGS) entry which is preliminary data.</text>
</comment>
<sequence>MVRVIEEEGTKFRNFCPETIVPLDQGDPGTYLETSMAATRSFSTRLAAVIHRRPRKSGTAHSKDRNMPFETAIQTYFTGMRNEGLYGLLPIGLVLLSFATLLTCAARATPSLCRAESGLALLG</sequence>
<evidence type="ECO:0000313" key="2">
    <source>
        <dbReference type="EMBL" id="PJR13021.1"/>
    </source>
</evidence>
<accession>A0A2J0YXL9</accession>
<keyword evidence="1" id="KW-0812">Transmembrane</keyword>
<organism evidence="2 3">
    <name type="scientific">Rhizobium meliloti</name>
    <name type="common">Ensifer meliloti</name>
    <name type="synonym">Sinorhizobium meliloti</name>
    <dbReference type="NCBI Taxonomy" id="382"/>
    <lineage>
        <taxon>Bacteria</taxon>
        <taxon>Pseudomonadati</taxon>
        <taxon>Pseudomonadota</taxon>
        <taxon>Alphaproteobacteria</taxon>
        <taxon>Hyphomicrobiales</taxon>
        <taxon>Rhizobiaceae</taxon>
        <taxon>Sinorhizobium/Ensifer group</taxon>
        <taxon>Sinorhizobium</taxon>
    </lineage>
</organism>